<dbReference type="InterPro" id="IPR007345">
    <property type="entry name" value="Polysacch_pyruvyl_Trfase"/>
</dbReference>
<sequence length="347" mass="37176">MTSRTPKVQLLGYFGWGNFGDDLFREVCEENAGLLWPGAEVRAFERPRQNFSHPRPDAALRRLVSAARGAAWADTFVYAGGSVFSEVAGLARLRRHLPNRSYEALGVSVGPFANSANHRAVVSELRRFDRVVVRDQESFDRMEGYGVLGGDLAALSSRLGPAQGPRSGLVICPSSAAGMSGNELADAVSSALGSADPEITLLALHAHPRLGDHALATRIAGQLRREGRSVQVVDYGAVGIAGVVGILSRASLVWSQRLHGAIVSYLLGTPVAIVDHHEKCAAFARDIGIAPPFVAPRFSELSGTLSALGTGSMHHQRVRHPWGRSAEDYRARAWAAYAGVKASKEPK</sequence>
<dbReference type="PANTHER" id="PTHR36836">
    <property type="entry name" value="COLANIC ACID BIOSYNTHESIS PROTEIN WCAK"/>
    <property type="match status" value="1"/>
</dbReference>
<dbReference type="EMBL" id="BAABLW010000007">
    <property type="protein sequence ID" value="GAA4918067.1"/>
    <property type="molecule type" value="Genomic_DNA"/>
</dbReference>
<evidence type="ECO:0000313" key="2">
    <source>
        <dbReference type="EMBL" id="GAA4918067.1"/>
    </source>
</evidence>
<proteinExistence type="predicted"/>
<protein>
    <recommendedName>
        <fullName evidence="1">Polysaccharide pyruvyl transferase domain-containing protein</fullName>
    </recommendedName>
</protein>
<dbReference type="Pfam" id="PF04230">
    <property type="entry name" value="PS_pyruv_trans"/>
    <property type="match status" value="1"/>
</dbReference>
<reference evidence="3" key="1">
    <citation type="journal article" date="2019" name="Int. J. Syst. Evol. Microbiol.">
        <title>The Global Catalogue of Microorganisms (GCM) 10K type strain sequencing project: providing services to taxonomists for standard genome sequencing and annotation.</title>
        <authorList>
            <consortium name="The Broad Institute Genomics Platform"/>
            <consortium name="The Broad Institute Genome Sequencing Center for Infectious Disease"/>
            <person name="Wu L."/>
            <person name="Ma J."/>
        </authorList>
    </citation>
    <scope>NUCLEOTIDE SEQUENCE [LARGE SCALE GENOMIC DNA]</scope>
    <source>
        <strain evidence="3">JCM 19129</strain>
    </source>
</reference>
<accession>A0ABP9FVM6</accession>
<dbReference type="RefSeq" id="WP_345477161.1">
    <property type="nucleotide sequence ID" value="NZ_BAABLW010000007.1"/>
</dbReference>
<organism evidence="2 3">
    <name type="scientific">Nesterenkonia rhizosphaerae</name>
    <dbReference type="NCBI Taxonomy" id="1348272"/>
    <lineage>
        <taxon>Bacteria</taxon>
        <taxon>Bacillati</taxon>
        <taxon>Actinomycetota</taxon>
        <taxon>Actinomycetes</taxon>
        <taxon>Micrococcales</taxon>
        <taxon>Micrococcaceae</taxon>
        <taxon>Nesterenkonia</taxon>
    </lineage>
</organism>
<dbReference type="Proteomes" id="UP001500368">
    <property type="component" value="Unassembled WGS sequence"/>
</dbReference>
<feature type="domain" description="Polysaccharide pyruvyl transferase" evidence="1">
    <location>
        <begin position="18"/>
        <end position="277"/>
    </location>
</feature>
<dbReference type="PANTHER" id="PTHR36836:SF1">
    <property type="entry name" value="COLANIC ACID BIOSYNTHESIS PROTEIN WCAK"/>
    <property type="match status" value="1"/>
</dbReference>
<keyword evidence="3" id="KW-1185">Reference proteome</keyword>
<evidence type="ECO:0000259" key="1">
    <source>
        <dbReference type="Pfam" id="PF04230"/>
    </source>
</evidence>
<name>A0ABP9FVM6_9MICC</name>
<evidence type="ECO:0000313" key="3">
    <source>
        <dbReference type="Proteomes" id="UP001500368"/>
    </source>
</evidence>
<gene>
    <name evidence="2" type="ORF">GCM10025790_11940</name>
</gene>
<comment type="caution">
    <text evidence="2">The sequence shown here is derived from an EMBL/GenBank/DDBJ whole genome shotgun (WGS) entry which is preliminary data.</text>
</comment>